<feature type="compositionally biased region" description="Polar residues" evidence="1">
    <location>
        <begin position="43"/>
        <end position="81"/>
    </location>
</feature>
<dbReference type="OrthoDB" id="8777603at2"/>
<organism evidence="2 3">
    <name type="scientific">Duganella callida</name>
    <dbReference type="NCBI Taxonomy" id="2561932"/>
    <lineage>
        <taxon>Bacteria</taxon>
        <taxon>Pseudomonadati</taxon>
        <taxon>Pseudomonadota</taxon>
        <taxon>Betaproteobacteria</taxon>
        <taxon>Burkholderiales</taxon>
        <taxon>Oxalobacteraceae</taxon>
        <taxon>Telluria group</taxon>
        <taxon>Duganella</taxon>
    </lineage>
</organism>
<dbReference type="EMBL" id="SPVG01000228">
    <property type="protein sequence ID" value="TFW16634.1"/>
    <property type="molecule type" value="Genomic_DNA"/>
</dbReference>
<reference evidence="2 3" key="1">
    <citation type="submission" date="2019-03" db="EMBL/GenBank/DDBJ databases">
        <title>Draft Genome Sequence of Duganella callidus sp. nov., a Novel Duganella Species Isolated from Cultivated Soil.</title>
        <authorList>
            <person name="Raths R."/>
            <person name="Peta V."/>
            <person name="Bucking H."/>
        </authorList>
    </citation>
    <scope>NUCLEOTIDE SEQUENCE [LARGE SCALE GENOMIC DNA]</scope>
    <source>
        <strain evidence="2 3">DN04</strain>
    </source>
</reference>
<sequence length="110" mass="11946">MGKPDQRGFKPGANMPQQGYDPAHEGMSDSGNHAVGHPGNDTPYGNDNLQQDQGGRSPARSEQTLRQDNQNRASERNQQSAEDAAKAATHRDQTAGARADDYTRTNKPSR</sequence>
<dbReference type="AlphaFoldDB" id="A0A4Y9S5K6"/>
<proteinExistence type="predicted"/>
<name>A0A4Y9S5K6_9BURK</name>
<dbReference type="Proteomes" id="UP000297729">
    <property type="component" value="Unassembled WGS sequence"/>
</dbReference>
<accession>A0A4Y9S5K6</accession>
<feature type="region of interest" description="Disordered" evidence="1">
    <location>
        <begin position="1"/>
        <end position="110"/>
    </location>
</feature>
<dbReference type="RefSeq" id="WP_135203852.1">
    <property type="nucleotide sequence ID" value="NZ_SPVG01000228.1"/>
</dbReference>
<feature type="compositionally biased region" description="Basic and acidic residues" evidence="1">
    <location>
        <begin position="83"/>
        <end position="104"/>
    </location>
</feature>
<gene>
    <name evidence="2" type="ORF">E4L98_22905</name>
</gene>
<keyword evidence="3" id="KW-1185">Reference proteome</keyword>
<protein>
    <submittedName>
        <fullName evidence="2">Uncharacterized protein</fullName>
    </submittedName>
</protein>
<comment type="caution">
    <text evidence="2">The sequence shown here is derived from an EMBL/GenBank/DDBJ whole genome shotgun (WGS) entry which is preliminary data.</text>
</comment>
<evidence type="ECO:0000256" key="1">
    <source>
        <dbReference type="SAM" id="MobiDB-lite"/>
    </source>
</evidence>
<evidence type="ECO:0000313" key="2">
    <source>
        <dbReference type="EMBL" id="TFW16634.1"/>
    </source>
</evidence>
<evidence type="ECO:0000313" key="3">
    <source>
        <dbReference type="Proteomes" id="UP000297729"/>
    </source>
</evidence>